<evidence type="ECO:0000256" key="6">
    <source>
        <dbReference type="ARBA" id="ARBA00022475"/>
    </source>
</evidence>
<dbReference type="EMBL" id="JAEINI020000001">
    <property type="protein sequence ID" value="MCB5225245.1"/>
    <property type="molecule type" value="Genomic_DNA"/>
</dbReference>
<evidence type="ECO:0000256" key="3">
    <source>
        <dbReference type="ARBA" id="ARBA00006669"/>
    </source>
</evidence>
<comment type="caution">
    <text evidence="11">The sequence shown here is derived from an EMBL/GenBank/DDBJ whole genome shotgun (WGS) entry which is preliminary data.</text>
</comment>
<dbReference type="PANTHER" id="PTHR36122">
    <property type="entry name" value="NICOTINAMIDE RIBOSIDE TRANSPORTER PNUC"/>
    <property type="match status" value="1"/>
</dbReference>
<protein>
    <recommendedName>
        <fullName evidence="4">Nicotinamide riboside transporter PnuC</fullName>
    </recommendedName>
</protein>
<accession>A0ABS8BZL9</accession>
<evidence type="ECO:0000313" key="11">
    <source>
        <dbReference type="EMBL" id="MCB5225245.1"/>
    </source>
</evidence>
<dbReference type="Pfam" id="PF04973">
    <property type="entry name" value="NMN_transporter"/>
    <property type="match status" value="1"/>
</dbReference>
<evidence type="ECO:0000256" key="9">
    <source>
        <dbReference type="ARBA" id="ARBA00023136"/>
    </source>
</evidence>
<evidence type="ECO:0000313" key="12">
    <source>
        <dbReference type="Proteomes" id="UP000633814"/>
    </source>
</evidence>
<feature type="transmembrane region" description="Helical" evidence="10">
    <location>
        <begin position="176"/>
        <end position="195"/>
    </location>
</feature>
<keyword evidence="12" id="KW-1185">Reference proteome</keyword>
<name>A0ABS8BZL9_9ALTE</name>
<dbReference type="NCBIfam" id="TIGR01528">
    <property type="entry name" value="NMN_trans_PnuC"/>
    <property type="match status" value="1"/>
</dbReference>
<evidence type="ECO:0000256" key="2">
    <source>
        <dbReference type="ARBA" id="ARBA00004651"/>
    </source>
</evidence>
<keyword evidence="6" id="KW-1003">Cell membrane</keyword>
<dbReference type="Proteomes" id="UP000633814">
    <property type="component" value="Unassembled WGS sequence"/>
</dbReference>
<feature type="transmembrane region" description="Helical" evidence="10">
    <location>
        <begin position="12"/>
        <end position="31"/>
    </location>
</feature>
<sequence>MNELLSKVISDWQLLHSIELIATLLALAYVFLALKQSLWCWPAALLSTLLFSHVMWDSALLSDALLQLYYAGMALYGWRRWQQYQQQHGKGQAPVFERPWQWHLILVSSTAIAGLVLGYFMEHYTHADFAWLDAQTTAFSLVATWLVAQKLVSNWLYWVVIDAVSIYVYAQKHLYFLTALFMLYTIIALVGYFAWRSHYQLQQTSTLDPARL</sequence>
<evidence type="ECO:0000256" key="7">
    <source>
        <dbReference type="ARBA" id="ARBA00022692"/>
    </source>
</evidence>
<comment type="function">
    <text evidence="1">Required for nicotinamide riboside transport across the inner membrane.</text>
</comment>
<comment type="subcellular location">
    <subcellularLocation>
        <location evidence="2">Cell membrane</location>
        <topology evidence="2">Multi-pass membrane protein</topology>
    </subcellularLocation>
</comment>
<keyword evidence="7 10" id="KW-0812">Transmembrane</keyword>
<evidence type="ECO:0000256" key="4">
    <source>
        <dbReference type="ARBA" id="ARBA00017522"/>
    </source>
</evidence>
<evidence type="ECO:0000256" key="5">
    <source>
        <dbReference type="ARBA" id="ARBA00022448"/>
    </source>
</evidence>
<dbReference type="PANTHER" id="PTHR36122:SF2">
    <property type="entry name" value="NICOTINAMIDE RIBOSIDE TRANSPORTER PNUC"/>
    <property type="match status" value="1"/>
</dbReference>
<keyword evidence="8 10" id="KW-1133">Transmembrane helix</keyword>
<organism evidence="11 12">
    <name type="scientific">Alishewanella maricola</name>
    <dbReference type="NCBI Taxonomy" id="2795740"/>
    <lineage>
        <taxon>Bacteria</taxon>
        <taxon>Pseudomonadati</taxon>
        <taxon>Pseudomonadota</taxon>
        <taxon>Gammaproteobacteria</taxon>
        <taxon>Alteromonadales</taxon>
        <taxon>Alteromonadaceae</taxon>
        <taxon>Alishewanella</taxon>
    </lineage>
</organism>
<dbReference type="RefSeq" id="WP_226749346.1">
    <property type="nucleotide sequence ID" value="NZ_JAEINI020000001.1"/>
</dbReference>
<keyword evidence="5" id="KW-0813">Transport</keyword>
<evidence type="ECO:0000256" key="1">
    <source>
        <dbReference type="ARBA" id="ARBA00002672"/>
    </source>
</evidence>
<feature type="transmembrane region" description="Helical" evidence="10">
    <location>
        <begin position="100"/>
        <end position="121"/>
    </location>
</feature>
<reference evidence="11 12" key="1">
    <citation type="submission" date="2021-10" db="EMBL/GenBank/DDBJ databases">
        <title>Alishewanella koreense sp. nov. isolated from seawater of southwestern coast in South Korea and the proposal for the reclassification of Rheinheimera perlucida and Rheinheimera tuosuensis as Arsukibacterium perlucida and Arsukibacterium tuosuensis.</title>
        <authorList>
            <person name="Kim K.H."/>
            <person name="Ruan W."/>
            <person name="Kim K.R."/>
            <person name="Baek J.H."/>
            <person name="Jeon C.O."/>
        </authorList>
    </citation>
    <scope>NUCLEOTIDE SEQUENCE [LARGE SCALE GENOMIC DNA]</scope>
    <source>
        <strain evidence="11 12">16-MA</strain>
    </source>
</reference>
<feature type="transmembrane region" description="Helical" evidence="10">
    <location>
        <begin position="62"/>
        <end position="79"/>
    </location>
</feature>
<comment type="similarity">
    <text evidence="3">Belongs to the nicotinamide ribonucleoside (NR) uptake permease (TC 4.B.1) family.</text>
</comment>
<proteinExistence type="inferred from homology"/>
<gene>
    <name evidence="11" type="primary">pnuC</name>
    <name evidence="11" type="ORF">JAO78_000245</name>
</gene>
<keyword evidence="9 10" id="KW-0472">Membrane</keyword>
<dbReference type="InterPro" id="IPR006419">
    <property type="entry name" value="NMN_transpt_PnuC"/>
</dbReference>
<evidence type="ECO:0000256" key="8">
    <source>
        <dbReference type="ARBA" id="ARBA00022989"/>
    </source>
</evidence>
<evidence type="ECO:0000256" key="10">
    <source>
        <dbReference type="SAM" id="Phobius"/>
    </source>
</evidence>